<comment type="caution">
    <text evidence="2">The sequence shown here is derived from an EMBL/GenBank/DDBJ whole genome shotgun (WGS) entry which is preliminary data.</text>
</comment>
<keyword evidence="3" id="KW-1185">Reference proteome</keyword>
<evidence type="ECO:0008006" key="4">
    <source>
        <dbReference type="Google" id="ProtNLM"/>
    </source>
</evidence>
<organism evidence="2 3">
    <name type="scientific">Mikania micrantha</name>
    <name type="common">bitter vine</name>
    <dbReference type="NCBI Taxonomy" id="192012"/>
    <lineage>
        <taxon>Eukaryota</taxon>
        <taxon>Viridiplantae</taxon>
        <taxon>Streptophyta</taxon>
        <taxon>Embryophyta</taxon>
        <taxon>Tracheophyta</taxon>
        <taxon>Spermatophyta</taxon>
        <taxon>Magnoliopsida</taxon>
        <taxon>eudicotyledons</taxon>
        <taxon>Gunneridae</taxon>
        <taxon>Pentapetalae</taxon>
        <taxon>asterids</taxon>
        <taxon>campanulids</taxon>
        <taxon>Asterales</taxon>
        <taxon>Asteraceae</taxon>
        <taxon>Asteroideae</taxon>
        <taxon>Heliantheae alliance</taxon>
        <taxon>Eupatorieae</taxon>
        <taxon>Mikania</taxon>
    </lineage>
</organism>
<accession>A0A5N6MZ00</accession>
<feature type="compositionally biased region" description="Polar residues" evidence="1">
    <location>
        <begin position="114"/>
        <end position="126"/>
    </location>
</feature>
<dbReference type="Proteomes" id="UP000326396">
    <property type="component" value="Linkage Group LG4"/>
</dbReference>
<feature type="compositionally biased region" description="Acidic residues" evidence="1">
    <location>
        <begin position="510"/>
        <end position="519"/>
    </location>
</feature>
<feature type="region of interest" description="Disordered" evidence="1">
    <location>
        <begin position="113"/>
        <end position="132"/>
    </location>
</feature>
<dbReference type="EMBL" id="SZYD01000014">
    <property type="protein sequence ID" value="KAD4179451.1"/>
    <property type="molecule type" value="Genomic_DNA"/>
</dbReference>
<proteinExistence type="predicted"/>
<evidence type="ECO:0000313" key="3">
    <source>
        <dbReference type="Proteomes" id="UP000326396"/>
    </source>
</evidence>
<evidence type="ECO:0000313" key="2">
    <source>
        <dbReference type="EMBL" id="KAD4179451.1"/>
    </source>
</evidence>
<evidence type="ECO:0000256" key="1">
    <source>
        <dbReference type="SAM" id="MobiDB-lite"/>
    </source>
</evidence>
<dbReference type="PANTHER" id="PTHR34835">
    <property type="entry name" value="OS07G0283600 PROTEIN-RELATED"/>
    <property type="match status" value="1"/>
</dbReference>
<dbReference type="PANTHER" id="PTHR34835:SF90">
    <property type="entry name" value="AMINOTRANSFERASE-LIKE PLANT MOBILE DOMAIN-CONTAINING PROTEIN"/>
    <property type="match status" value="1"/>
</dbReference>
<feature type="region of interest" description="Disordered" evidence="1">
    <location>
        <begin position="510"/>
        <end position="535"/>
    </location>
</feature>
<name>A0A5N6MZ00_9ASTR</name>
<reference evidence="2 3" key="1">
    <citation type="submission" date="2019-05" db="EMBL/GenBank/DDBJ databases">
        <title>Mikania micrantha, genome provides insights into the molecular mechanism of rapid growth.</title>
        <authorList>
            <person name="Liu B."/>
        </authorList>
    </citation>
    <scope>NUCLEOTIDE SEQUENCE [LARGE SCALE GENOMIC DNA]</scope>
    <source>
        <strain evidence="2">NLD-2019</strain>
        <tissue evidence="2">Leaf</tissue>
    </source>
</reference>
<dbReference type="AlphaFoldDB" id="A0A5N6MZ00"/>
<protein>
    <recommendedName>
        <fullName evidence="4">Ubiquitin-like protease family profile domain-containing protein</fullName>
    </recommendedName>
</protein>
<gene>
    <name evidence="2" type="ORF">E3N88_28042</name>
</gene>
<sequence>MDSQTQNASLLRLQTVEKRIVRVLELAGGVMEEFSNPNGPRKELVNNHCTKFKKDKIVDTEDDELEDLSEIEDDEITKIVVHHRSSKKEGNLLTQKMKTIEVDSRRKSDRIASKSLSRFTNTSNSPVEIDSDDDTNQKLDCAVDVIKRRKKRKVVHSSDNNVKMRMLKKENNVDEEEGLDIPVKWFRIVNRCTPKQFCKGLQSLKPKQKEAVRKMGFGKLLSFKVNGIPQKIGHYIVDRLDVTSMEILGREGPIKVNEEAVFGLLGVPKGIIDLKNVNPTKNLCKKIQEWRNLYTNDYISPSELVKRFTEAGDDDSFNFKLDFLMLFLSTIVECHAHGKCKLDVLNYLADDTDISNVNWCSYIIDCIEKCKSGWLPNTKSPFKGPLALLTLLYVDNVQCTGMNVDHTKAPIEFWNMEKLKQREALELVEISKNGDLGNMIDLDRMLDQTICNKKSEESFNVKKNEATSSIKKCAVLSDDSLGSGLRDDIDDRIMDVCLEINRRRQKWIESDDDEDDVDLETGKKNNEDTDDNNNHVVDLGCPSFSLGFTQEQHERKGHEQSGDKVCIDKPDQVLNQRVVVDEFPTFSLGLTQEGNQEEYNKIIGKGLSENMKAGVVSENVTIADRKFVGKTKKDILLEINSANVPKQGRLKDIENEVVQDSCMKAVMLKDEIPTFSLGLTQEETNKFTGQREIGDDKTMTFVADKMNAADGKMMGRSKSEIVAEKFGASGAMNEGINAPRPKVGRWTKADILAEKRKAMAKIEAKKGDSENKIKVEPKQGLMNQNVSEKETKTTNVESKKTANKDALNNDITKSMEAIEVTGQSKLEASKTIEQTVVVKSKRLKGVSRECKSAYLLREVEITNRCNKEENSVWDYIVKLSDEKQPAKGSKKVVLGSEEANSDCNEMEVIFETSNGTMTEAKFFKTLVPGNRIYGELIDCWATVLNAEEKLRSPDSPYRLFCGHRVFKHMFVRYLEKFQHPRADKISMQKVTRVDLQWATIGNITDCGIFAMRHMEMFMGSHCRNFDCGFKTSEKQVRSQIQTLRKKYACRILLSDINVQKQKLLAKVGL</sequence>
<dbReference type="OrthoDB" id="1749738at2759"/>